<organism evidence="1 2">
    <name type="scientific">Mesorhizobium ventifaucium</name>
    <dbReference type="NCBI Taxonomy" id="666020"/>
    <lineage>
        <taxon>Bacteria</taxon>
        <taxon>Pseudomonadati</taxon>
        <taxon>Pseudomonadota</taxon>
        <taxon>Alphaproteobacteria</taxon>
        <taxon>Hyphomicrobiales</taxon>
        <taxon>Phyllobacteriaceae</taxon>
        <taxon>Mesorhizobium</taxon>
    </lineage>
</organism>
<name>A0ABM9DQI4_9HYPH</name>
<sequence>MSRTAASPRDVRDSGIAAASNGLMSPYLVLEQAIVLRSLVGTLLPLGATRLQVPVRTHEYTAKLTAEDNARFSCRRFSQKQGDVHERKWPISPEPGGMHACLCLLGGYRFSAVE</sequence>
<dbReference type="EMBL" id="CAKXZS010000013">
    <property type="protein sequence ID" value="CAH2398929.1"/>
    <property type="molecule type" value="Genomic_DNA"/>
</dbReference>
<proteinExistence type="predicted"/>
<dbReference type="Proteomes" id="UP001152604">
    <property type="component" value="Unassembled WGS sequence"/>
</dbReference>
<reference evidence="1" key="1">
    <citation type="submission" date="2022-03" db="EMBL/GenBank/DDBJ databases">
        <authorList>
            <person name="Brunel B."/>
        </authorList>
    </citation>
    <scope>NUCLEOTIDE SEQUENCE</scope>
    <source>
        <strain evidence="1">STM4922sample</strain>
    </source>
</reference>
<keyword evidence="2" id="KW-1185">Reference proteome</keyword>
<gene>
    <name evidence="1" type="ORF">MES4922_200020</name>
</gene>
<protein>
    <submittedName>
        <fullName evidence="1">Uncharacterized protein</fullName>
    </submittedName>
</protein>
<accession>A0ABM9DQI4</accession>
<evidence type="ECO:0000313" key="2">
    <source>
        <dbReference type="Proteomes" id="UP001152604"/>
    </source>
</evidence>
<comment type="caution">
    <text evidence="1">The sequence shown here is derived from an EMBL/GenBank/DDBJ whole genome shotgun (WGS) entry which is preliminary data.</text>
</comment>
<evidence type="ECO:0000313" key="1">
    <source>
        <dbReference type="EMBL" id="CAH2398929.1"/>
    </source>
</evidence>